<dbReference type="Pfam" id="PF21757">
    <property type="entry name" value="DUF6870"/>
    <property type="match status" value="1"/>
</dbReference>
<evidence type="ECO:0000313" key="2">
    <source>
        <dbReference type="EMBL" id="RGD68389.1"/>
    </source>
</evidence>
<name>A0A3E3DHD9_9FIRM</name>
<dbReference type="EMBL" id="QTJW01000017">
    <property type="protein sequence ID" value="RGD68389.1"/>
    <property type="molecule type" value="Genomic_DNA"/>
</dbReference>
<dbReference type="OrthoDB" id="9797040at2"/>
<protein>
    <recommendedName>
        <fullName evidence="1">DUF6870 domain-containing protein</fullName>
    </recommendedName>
</protein>
<evidence type="ECO:0000313" key="3">
    <source>
        <dbReference type="Proteomes" id="UP000261023"/>
    </source>
</evidence>
<reference evidence="2 3" key="1">
    <citation type="submission" date="2018-08" db="EMBL/GenBank/DDBJ databases">
        <title>A genome reference for cultivated species of the human gut microbiota.</title>
        <authorList>
            <person name="Zou Y."/>
            <person name="Xue W."/>
            <person name="Luo G."/>
        </authorList>
    </citation>
    <scope>NUCLEOTIDE SEQUENCE [LARGE SCALE GENOMIC DNA]</scope>
    <source>
        <strain evidence="2 3">AF19-13AC</strain>
    </source>
</reference>
<dbReference type="AlphaFoldDB" id="A0A3E3DHD9"/>
<accession>A0A3E3DHD9</accession>
<feature type="domain" description="DUF6870" evidence="1">
    <location>
        <begin position="4"/>
        <end position="74"/>
    </location>
</feature>
<gene>
    <name evidence="2" type="ORF">DWX31_22960</name>
</gene>
<proteinExistence type="predicted"/>
<comment type="caution">
    <text evidence="2">The sequence shown here is derived from an EMBL/GenBank/DDBJ whole genome shotgun (WGS) entry which is preliminary data.</text>
</comment>
<organism evidence="2 3">
    <name type="scientific">Hungatella hathewayi</name>
    <dbReference type="NCBI Taxonomy" id="154046"/>
    <lineage>
        <taxon>Bacteria</taxon>
        <taxon>Bacillati</taxon>
        <taxon>Bacillota</taxon>
        <taxon>Clostridia</taxon>
        <taxon>Lachnospirales</taxon>
        <taxon>Lachnospiraceae</taxon>
        <taxon>Hungatella</taxon>
    </lineage>
</organism>
<evidence type="ECO:0000259" key="1">
    <source>
        <dbReference type="Pfam" id="PF21757"/>
    </source>
</evidence>
<dbReference type="InterPro" id="IPR049222">
    <property type="entry name" value="DUF6870"/>
</dbReference>
<dbReference type="Proteomes" id="UP000261023">
    <property type="component" value="Unassembled WGS sequence"/>
</dbReference>
<sequence>MENLKSFDIRTVLPETLKNIEDVVIDTNLSVEERMRAFVKQIKNPYCFRCGKLVVQVEYKESGKSINECLKEYIESQLS</sequence>